<dbReference type="STRING" id="572036.SAMN05661099_3189"/>
<feature type="transmembrane region" description="Helical" evidence="1">
    <location>
        <begin position="59"/>
        <end position="81"/>
    </location>
</feature>
<organism evidence="2 3">
    <name type="scientific">Daejeonella lutea</name>
    <dbReference type="NCBI Taxonomy" id="572036"/>
    <lineage>
        <taxon>Bacteria</taxon>
        <taxon>Pseudomonadati</taxon>
        <taxon>Bacteroidota</taxon>
        <taxon>Sphingobacteriia</taxon>
        <taxon>Sphingobacteriales</taxon>
        <taxon>Sphingobacteriaceae</taxon>
        <taxon>Daejeonella</taxon>
    </lineage>
</organism>
<dbReference type="OrthoDB" id="1069342at2"/>
<evidence type="ECO:0000313" key="2">
    <source>
        <dbReference type="EMBL" id="SKB87059.1"/>
    </source>
</evidence>
<keyword evidence="1" id="KW-1133">Transmembrane helix</keyword>
<gene>
    <name evidence="2" type="ORF">SAMN05661099_3189</name>
</gene>
<feature type="transmembrane region" description="Helical" evidence="1">
    <location>
        <begin position="146"/>
        <end position="166"/>
    </location>
</feature>
<proteinExistence type="predicted"/>
<keyword evidence="1" id="KW-0472">Membrane</keyword>
<dbReference type="Proteomes" id="UP000189981">
    <property type="component" value="Unassembled WGS sequence"/>
</dbReference>
<sequence>MRKNYLLIGTALLLSLLIYVLYRTERTVVNEILLTIISSGEFHALRNHITSALPLNDHIIYSLPEGLWVFSITITSRLLFIKVKGTEFNLIFIPLLFSIGLEIFQLLQFTNGRFDFWDIGASVFFWIIARYAVLDNQERQNIFDPVNFRSVLCILSYIIVYLAHVWE</sequence>
<dbReference type="EMBL" id="FUYR01000004">
    <property type="protein sequence ID" value="SKB87059.1"/>
    <property type="molecule type" value="Genomic_DNA"/>
</dbReference>
<protein>
    <submittedName>
        <fullName evidence="2">Uncharacterized protein</fullName>
    </submittedName>
</protein>
<evidence type="ECO:0000313" key="3">
    <source>
        <dbReference type="Proteomes" id="UP000189981"/>
    </source>
</evidence>
<name>A0A1T5ETE7_9SPHI</name>
<feature type="transmembrane region" description="Helical" evidence="1">
    <location>
        <begin position="116"/>
        <end position="134"/>
    </location>
</feature>
<dbReference type="AlphaFoldDB" id="A0A1T5ETE7"/>
<keyword evidence="1" id="KW-0812">Transmembrane</keyword>
<feature type="transmembrane region" description="Helical" evidence="1">
    <location>
        <begin position="88"/>
        <end position="110"/>
    </location>
</feature>
<reference evidence="3" key="1">
    <citation type="submission" date="2017-02" db="EMBL/GenBank/DDBJ databases">
        <authorList>
            <person name="Varghese N."/>
            <person name="Submissions S."/>
        </authorList>
    </citation>
    <scope>NUCLEOTIDE SEQUENCE [LARGE SCALE GENOMIC DNA]</scope>
    <source>
        <strain evidence="3">DSM 22385</strain>
    </source>
</reference>
<dbReference type="RefSeq" id="WP_079703696.1">
    <property type="nucleotide sequence ID" value="NZ_FUYR01000004.1"/>
</dbReference>
<keyword evidence="3" id="KW-1185">Reference proteome</keyword>
<evidence type="ECO:0000256" key="1">
    <source>
        <dbReference type="SAM" id="Phobius"/>
    </source>
</evidence>
<feature type="transmembrane region" description="Helical" evidence="1">
    <location>
        <begin position="5"/>
        <end position="22"/>
    </location>
</feature>
<accession>A0A1T5ETE7</accession>